<name>A0ABD1YEF7_9MARC</name>
<dbReference type="Proteomes" id="UP001605036">
    <property type="component" value="Unassembled WGS sequence"/>
</dbReference>
<comment type="caution">
    <text evidence="1">The sequence shown here is derived from an EMBL/GenBank/DDBJ whole genome shotgun (WGS) entry which is preliminary data.</text>
</comment>
<protein>
    <submittedName>
        <fullName evidence="1">Uncharacterized protein</fullName>
    </submittedName>
</protein>
<dbReference type="AlphaFoldDB" id="A0ABD1YEF7"/>
<dbReference type="EMBL" id="JBHFFA010000004">
    <property type="protein sequence ID" value="KAL2629117.1"/>
    <property type="molecule type" value="Genomic_DNA"/>
</dbReference>
<organism evidence="1 2">
    <name type="scientific">Riccia fluitans</name>
    <dbReference type="NCBI Taxonomy" id="41844"/>
    <lineage>
        <taxon>Eukaryota</taxon>
        <taxon>Viridiplantae</taxon>
        <taxon>Streptophyta</taxon>
        <taxon>Embryophyta</taxon>
        <taxon>Marchantiophyta</taxon>
        <taxon>Marchantiopsida</taxon>
        <taxon>Marchantiidae</taxon>
        <taxon>Marchantiales</taxon>
        <taxon>Ricciaceae</taxon>
        <taxon>Riccia</taxon>
    </lineage>
</organism>
<keyword evidence="2" id="KW-1185">Reference proteome</keyword>
<evidence type="ECO:0000313" key="1">
    <source>
        <dbReference type="EMBL" id="KAL2629117.1"/>
    </source>
</evidence>
<sequence>MEYYRGESSSSSSVHFETLHLPEEARFVRVKEQVELEFKICGKCWTMYGTAVEPRDCIVCADERNYGRRRVRRRWITHSQHREMELNITTKEVEKDLYCIAVHPRLQRCYLIVSPGYPQS</sequence>
<evidence type="ECO:0000313" key="2">
    <source>
        <dbReference type="Proteomes" id="UP001605036"/>
    </source>
</evidence>
<reference evidence="1 2" key="1">
    <citation type="submission" date="2024-09" db="EMBL/GenBank/DDBJ databases">
        <title>Chromosome-scale assembly of Riccia fluitans.</title>
        <authorList>
            <person name="Paukszto L."/>
            <person name="Sawicki J."/>
            <person name="Karawczyk K."/>
            <person name="Piernik-Szablinska J."/>
            <person name="Szczecinska M."/>
            <person name="Mazdziarz M."/>
        </authorList>
    </citation>
    <scope>NUCLEOTIDE SEQUENCE [LARGE SCALE GENOMIC DNA]</scope>
    <source>
        <strain evidence="1">Rf_01</strain>
        <tissue evidence="1">Aerial parts of the thallus</tissue>
    </source>
</reference>
<gene>
    <name evidence="1" type="ORF">R1flu_013803</name>
</gene>
<proteinExistence type="predicted"/>
<accession>A0ABD1YEF7</accession>